<feature type="region of interest" description="Disordered" evidence="1">
    <location>
        <begin position="1"/>
        <end position="22"/>
    </location>
</feature>
<organism evidence="2 3">
    <name type="scientific">Didymodactylos carnosus</name>
    <dbReference type="NCBI Taxonomy" id="1234261"/>
    <lineage>
        <taxon>Eukaryota</taxon>
        <taxon>Metazoa</taxon>
        <taxon>Spiralia</taxon>
        <taxon>Gnathifera</taxon>
        <taxon>Rotifera</taxon>
        <taxon>Eurotatoria</taxon>
        <taxon>Bdelloidea</taxon>
        <taxon>Philodinida</taxon>
        <taxon>Philodinidae</taxon>
        <taxon>Didymodactylos</taxon>
    </lineage>
</organism>
<protein>
    <submittedName>
        <fullName evidence="2">Uncharacterized protein</fullName>
    </submittedName>
</protein>
<comment type="caution">
    <text evidence="2">The sequence shown here is derived from an EMBL/GenBank/DDBJ whole genome shotgun (WGS) entry which is preliminary data.</text>
</comment>
<evidence type="ECO:0000313" key="3">
    <source>
        <dbReference type="Proteomes" id="UP000681722"/>
    </source>
</evidence>
<feature type="non-terminal residue" evidence="2">
    <location>
        <position position="22"/>
    </location>
</feature>
<evidence type="ECO:0000313" key="2">
    <source>
        <dbReference type="EMBL" id="CAF4010463.1"/>
    </source>
</evidence>
<accession>A0A8S2NNC7</accession>
<name>A0A8S2NNC7_9BILA</name>
<evidence type="ECO:0000256" key="1">
    <source>
        <dbReference type="SAM" id="MobiDB-lite"/>
    </source>
</evidence>
<reference evidence="2" key="1">
    <citation type="submission" date="2021-02" db="EMBL/GenBank/DDBJ databases">
        <authorList>
            <person name="Nowell W R."/>
        </authorList>
    </citation>
    <scope>NUCLEOTIDE SEQUENCE</scope>
</reference>
<sequence>MGSSSEEIKVDEYSPCNTPPTA</sequence>
<feature type="compositionally biased region" description="Basic and acidic residues" evidence="1">
    <location>
        <begin position="1"/>
        <end position="12"/>
    </location>
</feature>
<dbReference type="AlphaFoldDB" id="A0A8S2NNC7"/>
<dbReference type="EMBL" id="CAJOBC010012015">
    <property type="protein sequence ID" value="CAF4010463.1"/>
    <property type="molecule type" value="Genomic_DNA"/>
</dbReference>
<dbReference type="Proteomes" id="UP000681722">
    <property type="component" value="Unassembled WGS sequence"/>
</dbReference>
<gene>
    <name evidence="2" type="ORF">SRO942_LOCUS25908</name>
</gene>
<proteinExistence type="predicted"/>